<evidence type="ECO:0000256" key="1">
    <source>
        <dbReference type="SAM" id="MobiDB-lite"/>
    </source>
</evidence>
<dbReference type="EMBL" id="KV454002">
    <property type="protein sequence ID" value="ODQ47576.1"/>
    <property type="molecule type" value="Genomic_DNA"/>
</dbReference>
<gene>
    <name evidence="2" type="ORF">PICMEDRAFT_116115</name>
</gene>
<sequence>MDQHDLDLADSKIDKCFSVVEFNLNNHTPQFASNFAMEYYIRKIQRCGQYRVAHLTSFLYDTDRIRHIVDHMPLVSPTLHDRLSENVLVWQCLSLAQVHDIVNELLLSFSGSSASEGSFNLVVIEDLDEAFNIGSFENYILDDSQYHANYSQALPNIRRDVYVSPAQGENELQRQARRPHGPQYARHPGPHQWAQSSRRLCLRQRVRSVALQRCSIAAQVDKRVYTMYVI</sequence>
<dbReference type="Proteomes" id="UP000094455">
    <property type="component" value="Unassembled WGS sequence"/>
</dbReference>
<dbReference type="OrthoDB" id="10636293at2759"/>
<evidence type="ECO:0000313" key="3">
    <source>
        <dbReference type="Proteomes" id="UP000094455"/>
    </source>
</evidence>
<dbReference type="GeneID" id="30176501"/>
<proteinExistence type="predicted"/>
<protein>
    <submittedName>
        <fullName evidence="2">Uncharacterized protein</fullName>
    </submittedName>
</protein>
<keyword evidence="3" id="KW-1185">Reference proteome</keyword>
<reference evidence="2 3" key="1">
    <citation type="journal article" date="2016" name="Proc. Natl. Acad. Sci. U.S.A.">
        <title>Comparative genomics of biotechnologically important yeasts.</title>
        <authorList>
            <person name="Riley R."/>
            <person name="Haridas S."/>
            <person name="Wolfe K.H."/>
            <person name="Lopes M.R."/>
            <person name="Hittinger C.T."/>
            <person name="Goeker M."/>
            <person name="Salamov A.A."/>
            <person name="Wisecaver J.H."/>
            <person name="Long T.M."/>
            <person name="Calvey C.H."/>
            <person name="Aerts A.L."/>
            <person name="Barry K.W."/>
            <person name="Choi C."/>
            <person name="Clum A."/>
            <person name="Coughlan A.Y."/>
            <person name="Deshpande S."/>
            <person name="Douglass A.P."/>
            <person name="Hanson S.J."/>
            <person name="Klenk H.-P."/>
            <person name="LaButti K.M."/>
            <person name="Lapidus A."/>
            <person name="Lindquist E.A."/>
            <person name="Lipzen A.M."/>
            <person name="Meier-Kolthoff J.P."/>
            <person name="Ohm R.A."/>
            <person name="Otillar R.P."/>
            <person name="Pangilinan J.L."/>
            <person name="Peng Y."/>
            <person name="Rokas A."/>
            <person name="Rosa C.A."/>
            <person name="Scheuner C."/>
            <person name="Sibirny A.A."/>
            <person name="Slot J.C."/>
            <person name="Stielow J.B."/>
            <person name="Sun H."/>
            <person name="Kurtzman C.P."/>
            <person name="Blackwell M."/>
            <person name="Grigoriev I.V."/>
            <person name="Jeffries T.W."/>
        </authorList>
    </citation>
    <scope>NUCLEOTIDE SEQUENCE [LARGE SCALE GENOMIC DNA]</scope>
    <source>
        <strain evidence="2 3">NRRL Y-2026</strain>
    </source>
</reference>
<evidence type="ECO:0000313" key="2">
    <source>
        <dbReference type="EMBL" id="ODQ47576.1"/>
    </source>
</evidence>
<organism evidence="2 3">
    <name type="scientific">Pichia membranifaciens NRRL Y-2026</name>
    <dbReference type="NCBI Taxonomy" id="763406"/>
    <lineage>
        <taxon>Eukaryota</taxon>
        <taxon>Fungi</taxon>
        <taxon>Dikarya</taxon>
        <taxon>Ascomycota</taxon>
        <taxon>Saccharomycotina</taxon>
        <taxon>Pichiomycetes</taxon>
        <taxon>Pichiales</taxon>
        <taxon>Pichiaceae</taxon>
        <taxon>Pichia</taxon>
    </lineage>
</organism>
<dbReference type="AlphaFoldDB" id="A0A1E3NN90"/>
<accession>A0A1E3NN90</accession>
<feature type="region of interest" description="Disordered" evidence="1">
    <location>
        <begin position="170"/>
        <end position="196"/>
    </location>
</feature>
<dbReference type="RefSeq" id="XP_019018689.1">
    <property type="nucleotide sequence ID" value="XM_019159814.1"/>
</dbReference>
<name>A0A1E3NN90_9ASCO</name>